<feature type="transmembrane region" description="Helical" evidence="1">
    <location>
        <begin position="29"/>
        <end position="49"/>
    </location>
</feature>
<comment type="caution">
    <text evidence="3">The sequence shown here is derived from an EMBL/GenBank/DDBJ whole genome shotgun (WGS) entry which is preliminary data.</text>
</comment>
<evidence type="ECO:0000256" key="1">
    <source>
        <dbReference type="SAM" id="Phobius"/>
    </source>
</evidence>
<keyword evidence="1" id="KW-1133">Transmembrane helix</keyword>
<accession>A0A1E5GHG9</accession>
<proteinExistence type="predicted"/>
<keyword evidence="1" id="KW-0472">Membrane</keyword>
<dbReference type="PANTHER" id="PTHR40448:SF1">
    <property type="entry name" value="TWO-COMPONENT SENSOR HISTIDINE KINASE"/>
    <property type="match status" value="1"/>
</dbReference>
<feature type="transmembrane region" description="Helical" evidence="1">
    <location>
        <begin position="121"/>
        <end position="137"/>
    </location>
</feature>
<feature type="transmembrane region" description="Helical" evidence="1">
    <location>
        <begin position="89"/>
        <end position="109"/>
    </location>
</feature>
<sequence>MGVTMEVMLISLNYIQVLWLLGYKKYFSFRQVIFLTGYTLVEVLIYYVFQDSRAINLLIIFVGLEFLFIIRFLQSWILAALYFLLQNTMMLLAGLIAWDSLFILLIRRVITVEQFRQMDDIAWIFQQLLLFIFILITKKISSKFNIFESVSQLQKKYITQSILCIVVLYSLNVIRTISLLQMQIVKFAYLTGILLTFTGVFCYVIYLVSRFYQQQQSIRILSEKSFQEEEKLHLANEFRHDYRNMLVSLLTYLEQGQVVEARDYVSSIVDYSNSFIETDAYSQVAAIKSPPIQGLLIKFIESCRDKKIPVHFVVKQEISELDITINLLDFIRCLSILLDNAVEASKGIEHPLIEVTMDIYEQSTVVEVRNTYVGNLSIEKLLKNNFTTKEGHQGKGLHIFTKLLKHYRKASYAFDIEDDFFVASFSLPKIMKNM</sequence>
<feature type="domain" description="Sensor histidine kinase NatK-like C-terminal" evidence="2">
    <location>
        <begin position="326"/>
        <end position="427"/>
    </location>
</feature>
<keyword evidence="1" id="KW-0812">Transmembrane</keyword>
<dbReference type="STRING" id="903984.BCR21_07675"/>
<dbReference type="GO" id="GO:0042802">
    <property type="term" value="F:identical protein binding"/>
    <property type="evidence" value="ECO:0007669"/>
    <property type="project" value="TreeGrafter"/>
</dbReference>
<dbReference type="SUPFAM" id="SSF55874">
    <property type="entry name" value="ATPase domain of HSP90 chaperone/DNA topoisomerase II/histidine kinase"/>
    <property type="match status" value="1"/>
</dbReference>
<dbReference type="Pfam" id="PF14501">
    <property type="entry name" value="HATPase_c_5"/>
    <property type="match status" value="1"/>
</dbReference>
<dbReference type="PANTHER" id="PTHR40448">
    <property type="entry name" value="TWO-COMPONENT SENSOR HISTIDINE KINASE"/>
    <property type="match status" value="1"/>
</dbReference>
<dbReference type="Gene3D" id="3.30.565.10">
    <property type="entry name" value="Histidine kinase-like ATPase, C-terminal domain"/>
    <property type="match status" value="1"/>
</dbReference>
<feature type="transmembrane region" description="Helical" evidence="1">
    <location>
        <begin position="157"/>
        <end position="175"/>
    </location>
</feature>
<dbReference type="Proteomes" id="UP000094068">
    <property type="component" value="Unassembled WGS sequence"/>
</dbReference>
<name>A0A1E5GHG9_9ENTE</name>
<evidence type="ECO:0000259" key="2">
    <source>
        <dbReference type="Pfam" id="PF14501"/>
    </source>
</evidence>
<keyword evidence="4" id="KW-1185">Reference proteome</keyword>
<gene>
    <name evidence="3" type="ORF">BCR21_07675</name>
</gene>
<dbReference type="RefSeq" id="WP_069645938.1">
    <property type="nucleotide sequence ID" value="NZ_MIJZ01000012.1"/>
</dbReference>
<dbReference type="InterPro" id="IPR032834">
    <property type="entry name" value="NatK-like_C"/>
</dbReference>
<reference evidence="4" key="1">
    <citation type="submission" date="2016-09" db="EMBL/GenBank/DDBJ databases">
        <authorList>
            <person name="Gulvik C.A."/>
        </authorList>
    </citation>
    <scope>NUCLEOTIDE SEQUENCE [LARGE SCALE GENOMIC DNA]</scope>
    <source>
        <strain evidence="4">DSM 23328</strain>
    </source>
</reference>
<organism evidence="3 4">
    <name type="scientific">Enterococcus ureasiticus</name>
    <dbReference type="NCBI Taxonomy" id="903984"/>
    <lineage>
        <taxon>Bacteria</taxon>
        <taxon>Bacillati</taxon>
        <taxon>Bacillota</taxon>
        <taxon>Bacilli</taxon>
        <taxon>Lactobacillales</taxon>
        <taxon>Enterococcaceae</taxon>
        <taxon>Enterococcus</taxon>
    </lineage>
</organism>
<dbReference type="EMBL" id="MIJZ01000012">
    <property type="protein sequence ID" value="OEG12107.1"/>
    <property type="molecule type" value="Genomic_DNA"/>
</dbReference>
<evidence type="ECO:0000313" key="4">
    <source>
        <dbReference type="Proteomes" id="UP000094068"/>
    </source>
</evidence>
<dbReference type="InterPro" id="IPR036890">
    <property type="entry name" value="HATPase_C_sf"/>
</dbReference>
<evidence type="ECO:0000313" key="3">
    <source>
        <dbReference type="EMBL" id="OEG12107.1"/>
    </source>
</evidence>
<protein>
    <recommendedName>
        <fullName evidence="2">Sensor histidine kinase NatK-like C-terminal domain-containing protein</fullName>
    </recommendedName>
</protein>
<feature type="transmembrane region" description="Helical" evidence="1">
    <location>
        <begin position="187"/>
        <end position="208"/>
    </location>
</feature>
<feature type="transmembrane region" description="Helical" evidence="1">
    <location>
        <begin position="56"/>
        <end position="83"/>
    </location>
</feature>
<dbReference type="AlphaFoldDB" id="A0A1E5GHG9"/>